<evidence type="ECO:0000256" key="2">
    <source>
        <dbReference type="ARBA" id="ARBA00022448"/>
    </source>
</evidence>
<dbReference type="RefSeq" id="WP_131912040.1">
    <property type="nucleotide sequence ID" value="NZ_OU594967.1"/>
</dbReference>
<accession>A0A4V6NEE3</accession>
<dbReference type="Pfam" id="PF00005">
    <property type="entry name" value="ABC_tran"/>
    <property type="match status" value="1"/>
</dbReference>
<proteinExistence type="inferred from homology"/>
<dbReference type="Gene3D" id="3.40.50.300">
    <property type="entry name" value="P-loop containing nucleotide triphosphate hydrolases"/>
    <property type="match status" value="1"/>
</dbReference>
<dbReference type="EMBL" id="SMGD01000011">
    <property type="protein sequence ID" value="TCK59091.1"/>
    <property type="molecule type" value="Genomic_DNA"/>
</dbReference>
<keyword evidence="3" id="KW-0547">Nucleotide-binding</keyword>
<feature type="domain" description="ABC transporter" evidence="5">
    <location>
        <begin position="2"/>
        <end position="231"/>
    </location>
</feature>
<dbReference type="AlphaFoldDB" id="A0A4V6NEE3"/>
<evidence type="ECO:0000313" key="6">
    <source>
        <dbReference type="EMBL" id="TCK59091.1"/>
    </source>
</evidence>
<keyword evidence="4 6" id="KW-0067">ATP-binding</keyword>
<dbReference type="PANTHER" id="PTHR43335">
    <property type="entry name" value="ABC TRANSPORTER, ATP-BINDING PROTEIN"/>
    <property type="match status" value="1"/>
</dbReference>
<dbReference type="InterPro" id="IPR003593">
    <property type="entry name" value="AAA+_ATPase"/>
</dbReference>
<name>A0A4V6NEE3_9GAMM</name>
<dbReference type="CDD" id="cd03230">
    <property type="entry name" value="ABC_DR_subfamily_A"/>
    <property type="match status" value="1"/>
</dbReference>
<dbReference type="PANTHER" id="PTHR43335:SF4">
    <property type="entry name" value="ABC TRANSPORTER, ATP-BINDING PROTEIN"/>
    <property type="match status" value="1"/>
</dbReference>
<dbReference type="InterPro" id="IPR003439">
    <property type="entry name" value="ABC_transporter-like_ATP-bd"/>
</dbReference>
<comment type="caution">
    <text evidence="6">The sequence shown here is derived from an EMBL/GenBank/DDBJ whole genome shotgun (WGS) entry which is preliminary data.</text>
</comment>
<comment type="similarity">
    <text evidence="1">Belongs to the ABC transporter superfamily.</text>
</comment>
<organism evidence="6 7">
    <name type="scientific">Celerinatantimonas diazotrophica</name>
    <dbReference type="NCBI Taxonomy" id="412034"/>
    <lineage>
        <taxon>Bacteria</taxon>
        <taxon>Pseudomonadati</taxon>
        <taxon>Pseudomonadota</taxon>
        <taxon>Gammaproteobacteria</taxon>
        <taxon>Celerinatantimonadaceae</taxon>
        <taxon>Celerinatantimonas</taxon>
    </lineage>
</organism>
<evidence type="ECO:0000256" key="3">
    <source>
        <dbReference type="ARBA" id="ARBA00022741"/>
    </source>
</evidence>
<protein>
    <submittedName>
        <fullName evidence="6">ABC-2 type transport system ATP-binding protein</fullName>
    </submittedName>
</protein>
<evidence type="ECO:0000256" key="1">
    <source>
        <dbReference type="ARBA" id="ARBA00005417"/>
    </source>
</evidence>
<dbReference type="Proteomes" id="UP000295565">
    <property type="component" value="Unassembled WGS sequence"/>
</dbReference>
<keyword evidence="7" id="KW-1185">Reference proteome</keyword>
<dbReference type="PROSITE" id="PS50893">
    <property type="entry name" value="ABC_TRANSPORTER_2"/>
    <property type="match status" value="1"/>
</dbReference>
<dbReference type="SMART" id="SM00382">
    <property type="entry name" value="AAA"/>
    <property type="match status" value="1"/>
</dbReference>
<keyword evidence="2" id="KW-0813">Transport</keyword>
<reference evidence="6 7" key="1">
    <citation type="submission" date="2019-03" db="EMBL/GenBank/DDBJ databases">
        <title>Genomic Encyclopedia of Type Strains, Phase IV (KMG-IV): sequencing the most valuable type-strain genomes for metagenomic binning, comparative biology and taxonomic classification.</title>
        <authorList>
            <person name="Goeker M."/>
        </authorList>
    </citation>
    <scope>NUCLEOTIDE SEQUENCE [LARGE SCALE GENOMIC DNA]</scope>
    <source>
        <strain evidence="6 7">DSM 18577</strain>
    </source>
</reference>
<evidence type="ECO:0000259" key="5">
    <source>
        <dbReference type="PROSITE" id="PS50893"/>
    </source>
</evidence>
<sequence length="315" mass="34931">MLKVSKLMRKYGRFTAVKDATFTIEQGEIVGLLGHNGAGKTTILKMLSGYLEPHQGSIELDGIDVIQTPKQAQTLIGYLPENLPLYGEMSVAEYLNYAATIKGIDHAHRTSEIKRVILATDIKDKALNRVDTLSRGYKQRVGVAQALLGDPRFLILDEPTNGLDPTQTFQMRNLIKDVAKHATVILSTHIMQEVEALCDRVLIIRAGELAVDSCLEELKQTHQLIVQTTLSLSQLNDALSNIDGIVEVRCANKHTPNNFHIELSEQTAWQSVSPAIAQAICQQGQLLAIEPRQLDLEALFKQVNEQSMERTKDVA</sequence>
<dbReference type="GO" id="GO:0005524">
    <property type="term" value="F:ATP binding"/>
    <property type="evidence" value="ECO:0007669"/>
    <property type="project" value="UniProtKB-KW"/>
</dbReference>
<dbReference type="InterPro" id="IPR027417">
    <property type="entry name" value="P-loop_NTPase"/>
</dbReference>
<dbReference type="OrthoDB" id="9781337at2"/>
<dbReference type="SUPFAM" id="SSF52540">
    <property type="entry name" value="P-loop containing nucleoside triphosphate hydrolases"/>
    <property type="match status" value="1"/>
</dbReference>
<evidence type="ECO:0000313" key="7">
    <source>
        <dbReference type="Proteomes" id="UP000295565"/>
    </source>
</evidence>
<gene>
    <name evidence="6" type="ORF">EV690_1257</name>
</gene>
<evidence type="ECO:0000256" key="4">
    <source>
        <dbReference type="ARBA" id="ARBA00022840"/>
    </source>
</evidence>
<dbReference type="GO" id="GO:0016887">
    <property type="term" value="F:ATP hydrolysis activity"/>
    <property type="evidence" value="ECO:0007669"/>
    <property type="project" value="InterPro"/>
</dbReference>